<dbReference type="Pfam" id="PF00571">
    <property type="entry name" value="CBS"/>
    <property type="match status" value="3"/>
</dbReference>
<comment type="function">
    <text evidence="7">Essential for proper morphogenesis of the vacuole. May exist as structural reinforcement on the surface of the vacuolar membrane and be required for maintenance against rupture by osmotic pressure.</text>
</comment>
<comment type="caution">
    <text evidence="13">The sequence shown here is derived from an EMBL/GenBank/DDBJ whole genome shotgun (WGS) entry which is preliminary data.</text>
</comment>
<feature type="domain" description="CBS" evidence="12">
    <location>
        <begin position="301"/>
        <end position="371"/>
    </location>
</feature>
<dbReference type="PROSITE" id="PS50195">
    <property type="entry name" value="PX"/>
    <property type="match status" value="1"/>
</dbReference>
<feature type="compositionally biased region" description="Basic residues" evidence="9">
    <location>
        <begin position="10"/>
        <end position="22"/>
    </location>
</feature>
<dbReference type="GO" id="GO:0005634">
    <property type="term" value="C:nucleus"/>
    <property type="evidence" value="ECO:0007669"/>
    <property type="project" value="TreeGrafter"/>
</dbReference>
<reference evidence="13 14" key="1">
    <citation type="journal article" date="2018" name="Sci. Rep.">
        <title>Genome sequence of the cauliflower mushroom Sparassis crispa (Hanabiratake) and its association with beneficial usage.</title>
        <authorList>
            <person name="Kiyama R."/>
            <person name="Furutani Y."/>
            <person name="Kawaguchi K."/>
            <person name="Nakanishi T."/>
        </authorList>
    </citation>
    <scope>NUCLEOTIDE SEQUENCE [LARGE SCALE GENOMIC DNA]</scope>
</reference>
<dbReference type="GeneID" id="38775187"/>
<dbReference type="GO" id="GO:0019901">
    <property type="term" value="F:protein kinase binding"/>
    <property type="evidence" value="ECO:0007669"/>
    <property type="project" value="TreeGrafter"/>
</dbReference>
<dbReference type="AlphaFoldDB" id="A0A401G7W3"/>
<dbReference type="GO" id="GO:0097576">
    <property type="term" value="P:vacuole fusion"/>
    <property type="evidence" value="ECO:0007669"/>
    <property type="project" value="UniProtKB-ARBA"/>
</dbReference>
<sequence>MNTLSPTSPKVRRKVSSRRPRAVSHLPPYTQDSHDAALYSIRNYLKGRTTYDSFPVSFRLIVLDSKLEVRKALQCLLLNGVVSAPLWNSEKSCFAGMFTVSDIIHLIQYYYQFASYDVAASDVETFRLESLRDIEKSLGVATPPLLHAYPSATLYDAARLLIQTHARRVPLLDEDTETGHEVIVSILTQYRLLKFISINCGKEIQQLHLGLRKLKIGTYVEDPSALPPDAQRFHPIATATLSTPVFDVVHMFSARGISAVPIIDADGIVVNLYETVDVITLVRLGAYQSLDLTISEALNQRSPDFPGVVICTASDSLGTLMQLIKRRRVHRLVVVEGEEEERKGGKKGRLLGIITLSDVLRHRAVDSCCYVLCSVFTMAAAIQAIHVRSYEERYEPKAHTVYRIEIQASVRSWQMWRRYSEFVDLHVELTKSTGSVPPCQLPPKRSLTMFKSRSSPALLEERRAGLELYLRAILSAKEDRWRESFAFRDFLGVPVGKLLPQGGDAGAPAQFTSSSWLDEHQDLQARVRDVRADINKRDALADRSDVAGAHQANVQAKKKLAGALSRVGVLEDGLRTLGLSGMSEGELQRRTDMVARLRDDCEKLAKMVTVARMTSRGLGSNAERNPASLSDRAALLETSSTSSSGFAPPVTRVFGEAAKPQETQETRPLDNHGLLQLQETQISHQDEQLVQLSTVLQRQKHLGLAIGHEIAEQTEMLDDLTTEVDRTGRKLTGAKKQMNRLG</sequence>
<dbReference type="InterPro" id="IPR050511">
    <property type="entry name" value="AMPK_gamma/SDS23_families"/>
</dbReference>
<comment type="subcellular location">
    <subcellularLocation>
        <location evidence="1">Vacuole</location>
    </subcellularLocation>
</comment>
<proteinExistence type="inferred from homology"/>
<dbReference type="InterPro" id="IPR000727">
    <property type="entry name" value="T_SNARE_dom"/>
</dbReference>
<dbReference type="InterPro" id="IPR001683">
    <property type="entry name" value="PX_dom"/>
</dbReference>
<feature type="region of interest" description="Disordered" evidence="9">
    <location>
        <begin position="1"/>
        <end position="26"/>
    </location>
</feature>
<dbReference type="CDD" id="cd06897">
    <property type="entry name" value="PX_SNARE"/>
    <property type="match status" value="1"/>
</dbReference>
<feature type="domain" description="T-SNARE coiled-coil homology" evidence="10">
    <location>
        <begin position="679"/>
        <end position="741"/>
    </location>
</feature>
<feature type="domain" description="CBS" evidence="12">
    <location>
        <begin position="141"/>
        <end position="203"/>
    </location>
</feature>
<dbReference type="InterPro" id="IPR000644">
    <property type="entry name" value="CBS_dom"/>
</dbReference>
<dbReference type="GO" id="GO:0016208">
    <property type="term" value="F:AMP binding"/>
    <property type="evidence" value="ECO:0007669"/>
    <property type="project" value="TreeGrafter"/>
</dbReference>
<keyword evidence="14" id="KW-1185">Reference proteome</keyword>
<dbReference type="Gene3D" id="3.10.580.10">
    <property type="entry name" value="CBS-domain"/>
    <property type="match status" value="2"/>
</dbReference>
<dbReference type="PROSITE" id="PS50192">
    <property type="entry name" value="T_SNARE"/>
    <property type="match status" value="1"/>
</dbReference>
<dbReference type="InterPro" id="IPR046342">
    <property type="entry name" value="CBS_dom_sf"/>
</dbReference>
<dbReference type="EMBL" id="BFAD01000001">
    <property type="protein sequence ID" value="GBE78270.1"/>
    <property type="molecule type" value="Genomic_DNA"/>
</dbReference>
<evidence type="ECO:0000256" key="7">
    <source>
        <dbReference type="ARBA" id="ARBA00054927"/>
    </source>
</evidence>
<gene>
    <name evidence="13" type="ORF">SCP_0111530</name>
</gene>
<evidence type="ECO:0000256" key="5">
    <source>
        <dbReference type="ARBA" id="ARBA00023054"/>
    </source>
</evidence>
<dbReference type="CDD" id="cd15858">
    <property type="entry name" value="SNARE_VAM7"/>
    <property type="match status" value="1"/>
</dbReference>
<evidence type="ECO:0000313" key="13">
    <source>
        <dbReference type="EMBL" id="GBE78270.1"/>
    </source>
</evidence>
<dbReference type="OrthoDB" id="428895at2759"/>
<evidence type="ECO:0000256" key="6">
    <source>
        <dbReference type="ARBA" id="ARBA00023122"/>
    </source>
</evidence>
<dbReference type="FunFam" id="1.20.5.110:FF:000058">
    <property type="entry name" value="VAM7p Vacuolar SNARE protein"/>
    <property type="match status" value="1"/>
</dbReference>
<protein>
    <submittedName>
        <fullName evidence="13">Uncharacterized protein</fullName>
    </submittedName>
</protein>
<dbReference type="SUPFAM" id="SSF64268">
    <property type="entry name" value="PX domain"/>
    <property type="match status" value="1"/>
</dbReference>
<dbReference type="GO" id="GO:0000329">
    <property type="term" value="C:fungal-type vacuole membrane"/>
    <property type="evidence" value="ECO:0007669"/>
    <property type="project" value="UniProtKB-ARBA"/>
</dbReference>
<dbReference type="PANTHER" id="PTHR13780">
    <property type="entry name" value="AMP-ACTIVATED PROTEIN KINASE, GAMMA REGULATORY SUBUNIT"/>
    <property type="match status" value="1"/>
</dbReference>
<evidence type="ECO:0000259" key="10">
    <source>
        <dbReference type="PROSITE" id="PS50192"/>
    </source>
</evidence>
<dbReference type="SMART" id="SM00397">
    <property type="entry name" value="t_SNARE"/>
    <property type="match status" value="1"/>
</dbReference>
<feature type="domain" description="CBS" evidence="12">
    <location>
        <begin position="230"/>
        <end position="292"/>
    </location>
</feature>
<dbReference type="SUPFAM" id="SSF54631">
    <property type="entry name" value="CBS-domain pair"/>
    <property type="match status" value="2"/>
</dbReference>
<evidence type="ECO:0000259" key="11">
    <source>
        <dbReference type="PROSITE" id="PS50195"/>
    </source>
</evidence>
<dbReference type="Pfam" id="PF00787">
    <property type="entry name" value="PX"/>
    <property type="match status" value="1"/>
</dbReference>
<evidence type="ECO:0000256" key="2">
    <source>
        <dbReference type="ARBA" id="ARBA00006750"/>
    </source>
</evidence>
<accession>A0A401G7W3</accession>
<dbReference type="GO" id="GO:0007034">
    <property type="term" value="P:vacuolar transport"/>
    <property type="evidence" value="ECO:0007669"/>
    <property type="project" value="UniProtKB-ARBA"/>
</dbReference>
<dbReference type="GO" id="GO:0031588">
    <property type="term" value="C:nucleotide-activated protein kinase complex"/>
    <property type="evidence" value="ECO:0007669"/>
    <property type="project" value="TreeGrafter"/>
</dbReference>
<dbReference type="GO" id="GO:0035091">
    <property type="term" value="F:phosphatidylinositol binding"/>
    <property type="evidence" value="ECO:0007669"/>
    <property type="project" value="InterPro"/>
</dbReference>
<evidence type="ECO:0000256" key="1">
    <source>
        <dbReference type="ARBA" id="ARBA00004116"/>
    </source>
</evidence>
<evidence type="ECO:0000256" key="3">
    <source>
        <dbReference type="ARBA" id="ARBA00022554"/>
    </source>
</evidence>
<evidence type="ECO:0000313" key="14">
    <source>
        <dbReference type="Proteomes" id="UP000287166"/>
    </source>
</evidence>
<dbReference type="RefSeq" id="XP_027609183.1">
    <property type="nucleotide sequence ID" value="XM_027753382.1"/>
</dbReference>
<dbReference type="Gene3D" id="3.30.1520.10">
    <property type="entry name" value="Phox-like domain"/>
    <property type="match status" value="1"/>
</dbReference>
<keyword evidence="6 8" id="KW-0129">CBS domain</keyword>
<keyword evidence="3" id="KW-0926">Vacuole</keyword>
<organism evidence="13 14">
    <name type="scientific">Sparassis crispa</name>
    <dbReference type="NCBI Taxonomy" id="139825"/>
    <lineage>
        <taxon>Eukaryota</taxon>
        <taxon>Fungi</taxon>
        <taxon>Dikarya</taxon>
        <taxon>Basidiomycota</taxon>
        <taxon>Agaricomycotina</taxon>
        <taxon>Agaricomycetes</taxon>
        <taxon>Polyporales</taxon>
        <taxon>Sparassidaceae</taxon>
        <taxon>Sparassis</taxon>
    </lineage>
</organism>
<dbReference type="Proteomes" id="UP000287166">
    <property type="component" value="Unassembled WGS sequence"/>
</dbReference>
<keyword evidence="5" id="KW-0175">Coiled coil</keyword>
<comment type="similarity">
    <text evidence="2">Belongs to the 5'-AMP-activated protein kinase gamma subunit family.</text>
</comment>
<dbReference type="GO" id="GO:0019887">
    <property type="term" value="F:protein kinase regulator activity"/>
    <property type="evidence" value="ECO:0007669"/>
    <property type="project" value="TreeGrafter"/>
</dbReference>
<evidence type="ECO:0000256" key="8">
    <source>
        <dbReference type="PROSITE-ProRule" id="PRU00703"/>
    </source>
</evidence>
<dbReference type="GO" id="GO:0016192">
    <property type="term" value="P:vesicle-mediated transport"/>
    <property type="evidence" value="ECO:0007669"/>
    <property type="project" value="UniProtKB-ARBA"/>
</dbReference>
<dbReference type="PROSITE" id="PS51371">
    <property type="entry name" value="CBS"/>
    <property type="match status" value="3"/>
</dbReference>
<evidence type="ECO:0000259" key="12">
    <source>
        <dbReference type="PROSITE" id="PS51371"/>
    </source>
</evidence>
<dbReference type="SMART" id="SM00116">
    <property type="entry name" value="CBS"/>
    <property type="match status" value="4"/>
</dbReference>
<feature type="domain" description="PX" evidence="11">
    <location>
        <begin position="380"/>
        <end position="497"/>
    </location>
</feature>
<dbReference type="InParanoid" id="A0A401G7W3"/>
<dbReference type="PANTHER" id="PTHR13780:SF35">
    <property type="entry name" value="LD22662P"/>
    <property type="match status" value="1"/>
</dbReference>
<name>A0A401G7W3_9APHY</name>
<evidence type="ECO:0000256" key="4">
    <source>
        <dbReference type="ARBA" id="ARBA00022737"/>
    </source>
</evidence>
<dbReference type="STRING" id="139825.A0A401G7W3"/>
<keyword evidence="4" id="KW-0677">Repeat</keyword>
<dbReference type="InterPro" id="IPR036871">
    <property type="entry name" value="PX_dom_sf"/>
</dbReference>
<evidence type="ECO:0000256" key="9">
    <source>
        <dbReference type="SAM" id="MobiDB-lite"/>
    </source>
</evidence>
<dbReference type="CDD" id="cd04618">
    <property type="entry name" value="CBS_euAMPK_gamma-like_repeat1"/>
    <property type="match status" value="1"/>
</dbReference>
<dbReference type="Gene3D" id="1.20.5.110">
    <property type="match status" value="1"/>
</dbReference>
<dbReference type="SUPFAM" id="SSF58038">
    <property type="entry name" value="SNARE fusion complex"/>
    <property type="match status" value="1"/>
</dbReference>
<dbReference type="SMART" id="SM00312">
    <property type="entry name" value="PX"/>
    <property type="match status" value="1"/>
</dbReference>